<dbReference type="InterPro" id="IPR007387">
    <property type="entry name" value="TRAP_DctQ"/>
</dbReference>
<feature type="transmembrane region" description="Helical" evidence="9">
    <location>
        <begin position="154"/>
        <end position="176"/>
    </location>
</feature>
<dbReference type="EMBL" id="WHVL01000001">
    <property type="protein sequence ID" value="MCB8888196.1"/>
    <property type="molecule type" value="Genomic_DNA"/>
</dbReference>
<feature type="domain" description="Tripartite ATP-independent periplasmic transporters DctQ component" evidence="10">
    <location>
        <begin position="55"/>
        <end position="181"/>
    </location>
</feature>
<keyword evidence="7 9" id="KW-0472">Membrane</keyword>
<reference evidence="11 12" key="1">
    <citation type="journal article" date="2021" name="Sci. Rep.">
        <title>Genome analysis of a halophilic bacterium Halomonas malpeensis YU-PRIM-29(T) reveals its exopolysaccharide and pigment producing capabilities.</title>
        <authorList>
            <person name="Athmika"/>
            <person name="Ghate S.D."/>
            <person name="Arun A.B."/>
            <person name="Rao S.S."/>
            <person name="Kumar S.T.A."/>
            <person name="Kandiyil M.K."/>
            <person name="Saptami K."/>
            <person name="Rekha P.D."/>
        </authorList>
    </citation>
    <scope>NUCLEOTIDE SEQUENCE [LARGE SCALE GENOMIC DNA]</scope>
    <source>
        <strain evidence="12">prim 29</strain>
    </source>
</reference>
<accession>A0ABS8DPH0</accession>
<dbReference type="Proteomes" id="UP001319882">
    <property type="component" value="Unassembled WGS sequence"/>
</dbReference>
<dbReference type="PANTHER" id="PTHR35011">
    <property type="entry name" value="2,3-DIKETO-L-GULONATE TRAP TRANSPORTER SMALL PERMEASE PROTEIN YIAM"/>
    <property type="match status" value="1"/>
</dbReference>
<evidence type="ECO:0000313" key="12">
    <source>
        <dbReference type="Proteomes" id="UP001319882"/>
    </source>
</evidence>
<comment type="similarity">
    <text evidence="8 9">Belongs to the TRAP transporter small permease family.</text>
</comment>
<sequence>MDTPPDDRIPDTAALFDDPTRHPLEIEPELGRGPALFRWLTLAMEHTIAALLVALIVSVSANVVGRAVLNHSLPWADELARMLFIWLIFLGAAAAFARYEHIAVDILVQRLKPRAAHALYLFQHLVILGLMGIIVWGGALVVARASSRTAILSVPWNLINSSLILCAGFIAAVALWRAYQSILFILSPDTAPPLNEGR</sequence>
<dbReference type="Pfam" id="PF04290">
    <property type="entry name" value="DctQ"/>
    <property type="match status" value="1"/>
</dbReference>
<evidence type="ECO:0000256" key="3">
    <source>
        <dbReference type="ARBA" id="ARBA00022475"/>
    </source>
</evidence>
<evidence type="ECO:0000259" key="10">
    <source>
        <dbReference type="Pfam" id="PF04290"/>
    </source>
</evidence>
<dbReference type="RefSeq" id="WP_227388792.1">
    <property type="nucleotide sequence ID" value="NZ_JBHSCJ010000003.1"/>
</dbReference>
<evidence type="ECO:0000256" key="6">
    <source>
        <dbReference type="ARBA" id="ARBA00022989"/>
    </source>
</evidence>
<name>A0ABS8DPH0_9GAMM</name>
<keyword evidence="4 9" id="KW-0997">Cell inner membrane</keyword>
<proteinExistence type="inferred from homology"/>
<keyword evidence="12" id="KW-1185">Reference proteome</keyword>
<dbReference type="InterPro" id="IPR055348">
    <property type="entry name" value="DctQ"/>
</dbReference>
<evidence type="ECO:0000256" key="7">
    <source>
        <dbReference type="ARBA" id="ARBA00023136"/>
    </source>
</evidence>
<comment type="caution">
    <text evidence="11">The sequence shown here is derived from an EMBL/GenBank/DDBJ whole genome shotgun (WGS) entry which is preliminary data.</text>
</comment>
<evidence type="ECO:0000256" key="2">
    <source>
        <dbReference type="ARBA" id="ARBA00022448"/>
    </source>
</evidence>
<evidence type="ECO:0000256" key="9">
    <source>
        <dbReference type="RuleBase" id="RU369079"/>
    </source>
</evidence>
<comment type="subunit">
    <text evidence="9">The complex comprises the extracytoplasmic solute receptor protein and the two transmembrane proteins.</text>
</comment>
<evidence type="ECO:0000256" key="1">
    <source>
        <dbReference type="ARBA" id="ARBA00004429"/>
    </source>
</evidence>
<feature type="transmembrane region" description="Helical" evidence="9">
    <location>
        <begin position="118"/>
        <end position="142"/>
    </location>
</feature>
<evidence type="ECO:0000256" key="4">
    <source>
        <dbReference type="ARBA" id="ARBA00022519"/>
    </source>
</evidence>
<protein>
    <recommendedName>
        <fullName evidence="9">TRAP transporter small permease protein</fullName>
    </recommendedName>
</protein>
<keyword evidence="6 9" id="KW-1133">Transmembrane helix</keyword>
<keyword evidence="3" id="KW-1003">Cell membrane</keyword>
<comment type="function">
    <text evidence="9">Part of the tripartite ATP-independent periplasmic (TRAP) transport system.</text>
</comment>
<evidence type="ECO:0000256" key="5">
    <source>
        <dbReference type="ARBA" id="ARBA00022692"/>
    </source>
</evidence>
<evidence type="ECO:0000256" key="8">
    <source>
        <dbReference type="ARBA" id="ARBA00038436"/>
    </source>
</evidence>
<organism evidence="11 12">
    <name type="scientific">Vreelandella malpeensis</name>
    <dbReference type="NCBI Taxonomy" id="1172368"/>
    <lineage>
        <taxon>Bacteria</taxon>
        <taxon>Pseudomonadati</taxon>
        <taxon>Pseudomonadota</taxon>
        <taxon>Gammaproteobacteria</taxon>
        <taxon>Oceanospirillales</taxon>
        <taxon>Halomonadaceae</taxon>
        <taxon>Vreelandella</taxon>
    </lineage>
</organism>
<comment type="subcellular location">
    <subcellularLocation>
        <location evidence="1 9">Cell inner membrane</location>
        <topology evidence="1 9">Multi-pass membrane protein</topology>
    </subcellularLocation>
</comment>
<gene>
    <name evidence="11" type="ORF">GEV37_03525</name>
</gene>
<feature type="transmembrane region" description="Helical" evidence="9">
    <location>
        <begin position="79"/>
        <end position="97"/>
    </location>
</feature>
<keyword evidence="5 9" id="KW-0812">Transmembrane</keyword>
<dbReference type="PANTHER" id="PTHR35011:SF2">
    <property type="entry name" value="2,3-DIKETO-L-GULONATE TRAP TRANSPORTER SMALL PERMEASE PROTEIN YIAM"/>
    <property type="match status" value="1"/>
</dbReference>
<keyword evidence="2 9" id="KW-0813">Transport</keyword>
<evidence type="ECO:0000313" key="11">
    <source>
        <dbReference type="EMBL" id="MCB8888196.1"/>
    </source>
</evidence>
<feature type="transmembrane region" description="Helical" evidence="9">
    <location>
        <begin position="39"/>
        <end position="59"/>
    </location>
</feature>